<dbReference type="CDD" id="cd00371">
    <property type="entry name" value="HMA"/>
    <property type="match status" value="1"/>
</dbReference>
<sequence>MKFTIPNMTCGGCARSVTQAILAVDPNAKVVTDPPNRLVTVESSSAREDIEAALRANLFPAEEA</sequence>
<dbReference type="Gene3D" id="3.30.70.100">
    <property type="match status" value="1"/>
</dbReference>
<dbReference type="AlphaFoldDB" id="A0A7W5BEN5"/>
<keyword evidence="3" id="KW-1185">Reference proteome</keyword>
<gene>
    <name evidence="2" type="ORF">FHS03_004841</name>
</gene>
<protein>
    <submittedName>
        <fullName evidence="2">Copper chaperone</fullName>
    </submittedName>
</protein>
<evidence type="ECO:0000313" key="3">
    <source>
        <dbReference type="Proteomes" id="UP000541535"/>
    </source>
</evidence>
<evidence type="ECO:0000259" key="1">
    <source>
        <dbReference type="PROSITE" id="PS50846"/>
    </source>
</evidence>
<feature type="domain" description="HMA" evidence="1">
    <location>
        <begin position="1"/>
        <end position="62"/>
    </location>
</feature>
<comment type="caution">
    <text evidence="2">The sequence shown here is derived from an EMBL/GenBank/DDBJ whole genome shotgun (WGS) entry which is preliminary data.</text>
</comment>
<dbReference type="RefSeq" id="WP_183443434.1">
    <property type="nucleotide sequence ID" value="NZ_JACHXD010000019.1"/>
</dbReference>
<name>A0A7W5BEN5_9BURK</name>
<dbReference type="InterPro" id="IPR006121">
    <property type="entry name" value="HMA_dom"/>
</dbReference>
<proteinExistence type="predicted"/>
<dbReference type="EMBL" id="JACHXD010000019">
    <property type="protein sequence ID" value="MBB3121749.1"/>
    <property type="molecule type" value="Genomic_DNA"/>
</dbReference>
<dbReference type="GO" id="GO:0046872">
    <property type="term" value="F:metal ion binding"/>
    <property type="evidence" value="ECO:0007669"/>
    <property type="project" value="InterPro"/>
</dbReference>
<dbReference type="SUPFAM" id="SSF55008">
    <property type="entry name" value="HMA, heavy metal-associated domain"/>
    <property type="match status" value="1"/>
</dbReference>
<evidence type="ECO:0000313" key="2">
    <source>
        <dbReference type="EMBL" id="MBB3121749.1"/>
    </source>
</evidence>
<dbReference type="InterPro" id="IPR036163">
    <property type="entry name" value="HMA_dom_sf"/>
</dbReference>
<dbReference type="Proteomes" id="UP000541535">
    <property type="component" value="Unassembled WGS sequence"/>
</dbReference>
<organism evidence="2 3">
    <name type="scientific">Pseudoduganella violacea</name>
    <dbReference type="NCBI Taxonomy" id="1715466"/>
    <lineage>
        <taxon>Bacteria</taxon>
        <taxon>Pseudomonadati</taxon>
        <taxon>Pseudomonadota</taxon>
        <taxon>Betaproteobacteria</taxon>
        <taxon>Burkholderiales</taxon>
        <taxon>Oxalobacteraceae</taxon>
        <taxon>Telluria group</taxon>
        <taxon>Pseudoduganella</taxon>
    </lineage>
</organism>
<reference evidence="2 3" key="1">
    <citation type="submission" date="2020-08" db="EMBL/GenBank/DDBJ databases">
        <title>Genomic Encyclopedia of Type Strains, Phase III (KMG-III): the genomes of soil and plant-associated and newly described type strains.</title>
        <authorList>
            <person name="Whitman W."/>
        </authorList>
    </citation>
    <scope>NUCLEOTIDE SEQUENCE [LARGE SCALE GENOMIC DNA]</scope>
    <source>
        <strain evidence="2 3">CECT 8897</strain>
    </source>
</reference>
<dbReference type="PROSITE" id="PS50846">
    <property type="entry name" value="HMA_2"/>
    <property type="match status" value="1"/>
</dbReference>
<dbReference type="Pfam" id="PF00403">
    <property type="entry name" value="HMA"/>
    <property type="match status" value="1"/>
</dbReference>
<accession>A0A7W5BEN5</accession>